<proteinExistence type="predicted"/>
<keyword evidence="3" id="KW-0288">FMN</keyword>
<evidence type="ECO:0000259" key="6">
    <source>
        <dbReference type="Pfam" id="PF00724"/>
    </source>
</evidence>
<sequence length="339" mass="37140">MSFLFQPFTQKEVTLPNRVVCSPMCMYSAGDDGKVTDWHIVHYGTRAAGKVGLLMVEATAVEPRGRISMNDLGLWSDEQMEGLKRIVSFAHSQGSKTAIQLAHAGRKANVDEPIIAPSAIPFSEGDKTPLEMGKEEIAQVIEAFAQAARRASEIGFDIIEIHAAHGYLLNQFLSPLSNKRTDEYGGDLNGRARLLKEVIQAVKAEWGTSRPLYVRISAVDYHPDGIQLADSVALARMMKAWGVDLVDVSSGGTTPQPPDRIFPGYQVSYAETIKREAGISTGAVGLITTPEQAEEIIANGRADLVFLARVLLRDPYWTIHAAKKLGVEYLGPKQYKRGF</sequence>
<dbReference type="Proteomes" id="UP001157946">
    <property type="component" value="Unassembled WGS sequence"/>
</dbReference>
<dbReference type="SUPFAM" id="SSF51395">
    <property type="entry name" value="FMN-linked oxidoreductases"/>
    <property type="match status" value="1"/>
</dbReference>
<evidence type="ECO:0000313" key="7">
    <source>
        <dbReference type="EMBL" id="SMP34792.1"/>
    </source>
</evidence>
<dbReference type="GO" id="GO:0050661">
    <property type="term" value="F:NADP binding"/>
    <property type="evidence" value="ECO:0007669"/>
    <property type="project" value="InterPro"/>
</dbReference>
<dbReference type="Pfam" id="PF00724">
    <property type="entry name" value="Oxidored_FMN"/>
    <property type="match status" value="1"/>
</dbReference>
<organism evidence="7 8">
    <name type="scientific">Laceyella tengchongensis</name>
    <dbReference type="NCBI Taxonomy" id="574699"/>
    <lineage>
        <taxon>Bacteria</taxon>
        <taxon>Bacillati</taxon>
        <taxon>Bacillota</taxon>
        <taxon>Bacilli</taxon>
        <taxon>Bacillales</taxon>
        <taxon>Thermoactinomycetaceae</taxon>
        <taxon>Laceyella</taxon>
    </lineage>
</organism>
<evidence type="ECO:0000256" key="5">
    <source>
        <dbReference type="ARBA" id="ARBA00023002"/>
    </source>
</evidence>
<dbReference type="PANTHER" id="PTHR43303">
    <property type="entry name" value="NADPH DEHYDROGENASE C23G7.10C-RELATED"/>
    <property type="match status" value="1"/>
</dbReference>
<dbReference type="InterPro" id="IPR001155">
    <property type="entry name" value="OxRdtase_FMN_N"/>
</dbReference>
<feature type="domain" description="NADH:flavin oxidoreductase/NADH oxidase N-terminal" evidence="6">
    <location>
        <begin position="4"/>
        <end position="325"/>
    </location>
</feature>
<dbReference type="PANTHER" id="PTHR43303:SF4">
    <property type="entry name" value="NADPH DEHYDROGENASE C23G7.10C-RELATED"/>
    <property type="match status" value="1"/>
</dbReference>
<keyword evidence="2" id="KW-0285">Flavoprotein</keyword>
<dbReference type="InterPro" id="IPR044152">
    <property type="entry name" value="YqjM-like"/>
</dbReference>
<protein>
    <submittedName>
        <fullName evidence="7">NADPH2 dehydrogenase</fullName>
    </submittedName>
</protein>
<evidence type="ECO:0000256" key="4">
    <source>
        <dbReference type="ARBA" id="ARBA00022857"/>
    </source>
</evidence>
<dbReference type="GO" id="GO:0010181">
    <property type="term" value="F:FMN binding"/>
    <property type="evidence" value="ECO:0007669"/>
    <property type="project" value="InterPro"/>
</dbReference>
<gene>
    <name evidence="7" type="ORF">SAMN06265361_1128</name>
</gene>
<dbReference type="Gene3D" id="3.20.20.70">
    <property type="entry name" value="Aldolase class I"/>
    <property type="match status" value="1"/>
</dbReference>
<evidence type="ECO:0000256" key="2">
    <source>
        <dbReference type="ARBA" id="ARBA00022630"/>
    </source>
</evidence>
<comment type="caution">
    <text evidence="7">The sequence shown here is derived from an EMBL/GenBank/DDBJ whole genome shotgun (WGS) entry which is preliminary data.</text>
</comment>
<comment type="cofactor">
    <cofactor evidence="1">
        <name>FMN</name>
        <dbReference type="ChEBI" id="CHEBI:58210"/>
    </cofactor>
</comment>
<keyword evidence="4" id="KW-0521">NADP</keyword>
<dbReference type="RefSeq" id="WP_102991389.1">
    <property type="nucleotide sequence ID" value="NZ_FXTU01000012.1"/>
</dbReference>
<evidence type="ECO:0000256" key="3">
    <source>
        <dbReference type="ARBA" id="ARBA00022643"/>
    </source>
</evidence>
<name>A0AA45WS37_9BACL</name>
<keyword evidence="8" id="KW-1185">Reference proteome</keyword>
<reference evidence="7" key="1">
    <citation type="submission" date="2017-05" db="EMBL/GenBank/DDBJ databases">
        <authorList>
            <person name="Varghese N."/>
            <person name="Submissions S."/>
        </authorList>
    </citation>
    <scope>NUCLEOTIDE SEQUENCE</scope>
    <source>
        <strain evidence="7">DSM 45262</strain>
    </source>
</reference>
<evidence type="ECO:0000313" key="8">
    <source>
        <dbReference type="Proteomes" id="UP001157946"/>
    </source>
</evidence>
<dbReference type="InterPro" id="IPR013785">
    <property type="entry name" value="Aldolase_TIM"/>
</dbReference>
<dbReference type="NCBIfam" id="NF010047">
    <property type="entry name" value="PRK13523.1"/>
    <property type="match status" value="1"/>
</dbReference>
<dbReference type="EMBL" id="FXTU01000012">
    <property type="protein sequence ID" value="SMP34792.1"/>
    <property type="molecule type" value="Genomic_DNA"/>
</dbReference>
<dbReference type="CDD" id="cd02932">
    <property type="entry name" value="OYE_YqiM_FMN"/>
    <property type="match status" value="1"/>
</dbReference>
<evidence type="ECO:0000256" key="1">
    <source>
        <dbReference type="ARBA" id="ARBA00001917"/>
    </source>
</evidence>
<dbReference type="AlphaFoldDB" id="A0AA45WS37"/>
<dbReference type="GO" id="GO:0003959">
    <property type="term" value="F:NADPH dehydrogenase activity"/>
    <property type="evidence" value="ECO:0007669"/>
    <property type="project" value="InterPro"/>
</dbReference>
<accession>A0AA45WS37</accession>
<keyword evidence="5" id="KW-0560">Oxidoreductase</keyword>